<dbReference type="Gene3D" id="1.10.1740.10">
    <property type="match status" value="1"/>
</dbReference>
<comment type="similarity">
    <text evidence="1">Belongs to the sigma-70 factor family. ECF subfamily.</text>
</comment>
<dbReference type="SUPFAM" id="SSF88946">
    <property type="entry name" value="Sigma2 domain of RNA polymerase sigma factors"/>
    <property type="match status" value="1"/>
</dbReference>
<dbReference type="InterPro" id="IPR036388">
    <property type="entry name" value="WH-like_DNA-bd_sf"/>
</dbReference>
<keyword evidence="3" id="KW-0731">Sigma factor</keyword>
<dbReference type="RefSeq" id="WP_345303585.1">
    <property type="nucleotide sequence ID" value="NZ_BAABJE010000012.1"/>
</dbReference>
<gene>
    <name evidence="6" type="ORF">GCM10023307_24100</name>
</gene>
<evidence type="ECO:0000256" key="3">
    <source>
        <dbReference type="ARBA" id="ARBA00023082"/>
    </source>
</evidence>
<dbReference type="EMBL" id="BAABJE010000012">
    <property type="protein sequence ID" value="GAA4797375.1"/>
    <property type="molecule type" value="Genomic_DNA"/>
</dbReference>
<dbReference type="InterPro" id="IPR013324">
    <property type="entry name" value="RNA_pol_sigma_r3/r4-like"/>
</dbReference>
<feature type="domain" description="RNA polymerase sigma-70 ECF-like HTH" evidence="5">
    <location>
        <begin position="7"/>
        <end position="187"/>
    </location>
</feature>
<organism evidence="6 7">
    <name type="scientific">Lysobacter hankyongensis</name>
    <dbReference type="NCBI Taxonomy" id="1176535"/>
    <lineage>
        <taxon>Bacteria</taxon>
        <taxon>Pseudomonadati</taxon>
        <taxon>Pseudomonadota</taxon>
        <taxon>Gammaproteobacteria</taxon>
        <taxon>Lysobacterales</taxon>
        <taxon>Lysobacteraceae</taxon>
        <taxon>Lysobacter</taxon>
    </lineage>
</organism>
<keyword evidence="4" id="KW-0804">Transcription</keyword>
<dbReference type="Pfam" id="PF07638">
    <property type="entry name" value="Sigma70_ECF"/>
    <property type="match status" value="1"/>
</dbReference>
<reference evidence="7" key="1">
    <citation type="journal article" date="2019" name="Int. J. Syst. Evol. Microbiol.">
        <title>The Global Catalogue of Microorganisms (GCM) 10K type strain sequencing project: providing services to taxonomists for standard genome sequencing and annotation.</title>
        <authorList>
            <consortium name="The Broad Institute Genomics Platform"/>
            <consortium name="The Broad Institute Genome Sequencing Center for Infectious Disease"/>
            <person name="Wu L."/>
            <person name="Ma J."/>
        </authorList>
    </citation>
    <scope>NUCLEOTIDE SEQUENCE [LARGE SCALE GENOMIC DNA]</scope>
    <source>
        <strain evidence="7">JCM 18204</strain>
    </source>
</reference>
<keyword evidence="2" id="KW-0805">Transcription regulation</keyword>
<keyword evidence="7" id="KW-1185">Reference proteome</keyword>
<dbReference type="PANTHER" id="PTHR43133:SF39">
    <property type="entry name" value="SIMILAR TO RNA POLYMERASE SIGMA-E FACTOR"/>
    <property type="match status" value="1"/>
</dbReference>
<evidence type="ECO:0000256" key="1">
    <source>
        <dbReference type="ARBA" id="ARBA00010641"/>
    </source>
</evidence>
<sequence>MSAVPPSNLTDLINRRTSVDKPELEALAAALWPKLERLAAHQLQGRSGLTLQASDLAQDAYIALMHEFPGRFNNREHFYALAARIVRNIVVDYLRRRSAEKRGGGLPFERLEKAENDVSASIDDSVDWIAVDAALSVLAQKHEAAAQVVELKFFAGLTNEQIAEAMDLSRATVIRHYRYARAWLIDHFGAEPAHDG</sequence>
<dbReference type="NCBIfam" id="TIGR02937">
    <property type="entry name" value="sigma70-ECF"/>
    <property type="match status" value="1"/>
</dbReference>
<accession>A0ABP9BME7</accession>
<dbReference type="Gene3D" id="1.10.10.10">
    <property type="entry name" value="Winged helix-like DNA-binding domain superfamily/Winged helix DNA-binding domain"/>
    <property type="match status" value="1"/>
</dbReference>
<dbReference type="InterPro" id="IPR039425">
    <property type="entry name" value="RNA_pol_sigma-70-like"/>
</dbReference>
<evidence type="ECO:0000256" key="4">
    <source>
        <dbReference type="ARBA" id="ARBA00023163"/>
    </source>
</evidence>
<dbReference type="PANTHER" id="PTHR43133">
    <property type="entry name" value="RNA POLYMERASE ECF-TYPE SIGMA FACTO"/>
    <property type="match status" value="1"/>
</dbReference>
<dbReference type="SUPFAM" id="SSF88659">
    <property type="entry name" value="Sigma3 and sigma4 domains of RNA polymerase sigma factors"/>
    <property type="match status" value="1"/>
</dbReference>
<evidence type="ECO:0000313" key="7">
    <source>
        <dbReference type="Proteomes" id="UP001499959"/>
    </source>
</evidence>
<comment type="caution">
    <text evidence="6">The sequence shown here is derived from an EMBL/GenBank/DDBJ whole genome shotgun (WGS) entry which is preliminary data.</text>
</comment>
<protein>
    <submittedName>
        <fullName evidence="6">ECF-type sigma factor</fullName>
    </submittedName>
</protein>
<dbReference type="Proteomes" id="UP001499959">
    <property type="component" value="Unassembled WGS sequence"/>
</dbReference>
<dbReference type="InterPro" id="IPR011517">
    <property type="entry name" value="RNA_pol_sigma70_ECF-like"/>
</dbReference>
<proteinExistence type="inferred from homology"/>
<evidence type="ECO:0000259" key="5">
    <source>
        <dbReference type="Pfam" id="PF07638"/>
    </source>
</evidence>
<dbReference type="NCBIfam" id="TIGR02999">
    <property type="entry name" value="Sig-70_X6"/>
    <property type="match status" value="1"/>
</dbReference>
<evidence type="ECO:0000313" key="6">
    <source>
        <dbReference type="EMBL" id="GAA4797375.1"/>
    </source>
</evidence>
<evidence type="ECO:0000256" key="2">
    <source>
        <dbReference type="ARBA" id="ARBA00023015"/>
    </source>
</evidence>
<name>A0ABP9BME7_9GAMM</name>
<dbReference type="InterPro" id="IPR053812">
    <property type="entry name" value="HTH_Sigma70_ECF-like"/>
</dbReference>
<dbReference type="InterPro" id="IPR013325">
    <property type="entry name" value="RNA_pol_sigma_r2"/>
</dbReference>
<dbReference type="InterPro" id="IPR014284">
    <property type="entry name" value="RNA_pol_sigma-70_dom"/>
</dbReference>